<feature type="binding site" evidence="5">
    <location>
        <position position="338"/>
    </location>
    <ligand>
        <name>Zn(2+)</name>
        <dbReference type="ChEBI" id="CHEBI:29105"/>
    </ligand>
</feature>
<dbReference type="GO" id="GO:0046872">
    <property type="term" value="F:metal ion binding"/>
    <property type="evidence" value="ECO:0007669"/>
    <property type="project" value="UniProtKB-KW"/>
</dbReference>
<name>A0A2I0ABD8_9ASPA</name>
<evidence type="ECO:0000256" key="4">
    <source>
        <dbReference type="ARBA" id="ARBA00023136"/>
    </source>
</evidence>
<feature type="transmembrane region" description="Helical" evidence="7">
    <location>
        <begin position="211"/>
        <end position="231"/>
    </location>
</feature>
<evidence type="ECO:0000256" key="1">
    <source>
        <dbReference type="ARBA" id="ARBA00004141"/>
    </source>
</evidence>
<dbReference type="GO" id="GO:0038023">
    <property type="term" value="F:signaling receptor activity"/>
    <property type="evidence" value="ECO:0007669"/>
    <property type="project" value="TreeGrafter"/>
</dbReference>
<evidence type="ECO:0008006" key="10">
    <source>
        <dbReference type="Google" id="ProtNLM"/>
    </source>
</evidence>
<dbReference type="GO" id="GO:0016020">
    <property type="term" value="C:membrane"/>
    <property type="evidence" value="ECO:0007669"/>
    <property type="project" value="UniProtKB-SubCell"/>
</dbReference>
<feature type="transmembrane region" description="Helical" evidence="7">
    <location>
        <begin position="299"/>
        <end position="320"/>
    </location>
</feature>
<feature type="transmembrane region" description="Helical" evidence="7">
    <location>
        <begin position="272"/>
        <end position="292"/>
    </location>
</feature>
<proteinExistence type="predicted"/>
<keyword evidence="3 7" id="KW-1133">Transmembrane helix</keyword>
<dbReference type="Proteomes" id="UP000236161">
    <property type="component" value="Unassembled WGS sequence"/>
</dbReference>
<feature type="region of interest" description="Disordered" evidence="6">
    <location>
        <begin position="1"/>
        <end position="30"/>
    </location>
</feature>
<feature type="transmembrane region" description="Helical" evidence="7">
    <location>
        <begin position="340"/>
        <end position="360"/>
    </location>
</feature>
<evidence type="ECO:0000256" key="6">
    <source>
        <dbReference type="SAM" id="MobiDB-lite"/>
    </source>
</evidence>
<protein>
    <recommendedName>
        <fullName evidence="10">Heptahelical transmembrane protein ADIPOR2</fullName>
    </recommendedName>
</protein>
<dbReference type="PANTHER" id="PTHR20855">
    <property type="entry name" value="ADIPOR/PROGESTIN RECEPTOR-RELATED"/>
    <property type="match status" value="1"/>
</dbReference>
<dbReference type="GO" id="GO:0009725">
    <property type="term" value="P:response to hormone"/>
    <property type="evidence" value="ECO:0007669"/>
    <property type="project" value="TreeGrafter"/>
</dbReference>
<keyword evidence="5" id="KW-0862">Zinc</keyword>
<dbReference type="STRING" id="1088818.A0A2I0ABD8"/>
<dbReference type="AlphaFoldDB" id="A0A2I0ABD8"/>
<keyword evidence="4 7" id="KW-0472">Membrane</keyword>
<dbReference type="PANTHER" id="PTHR20855:SF100">
    <property type="entry name" value="HEPTAHELICAL TRANSMEMBRANE PROTEIN 2"/>
    <property type="match status" value="1"/>
</dbReference>
<keyword evidence="2 7" id="KW-0812">Transmembrane</keyword>
<feature type="binding site" evidence="5">
    <location>
        <position position="342"/>
    </location>
    <ligand>
        <name>Zn(2+)</name>
        <dbReference type="ChEBI" id="CHEBI:29105"/>
    </ligand>
</feature>
<dbReference type="GO" id="GO:0009744">
    <property type="term" value="P:response to sucrose"/>
    <property type="evidence" value="ECO:0007669"/>
    <property type="project" value="UniProtKB-ARBA"/>
</dbReference>
<comment type="subcellular location">
    <subcellularLocation>
        <location evidence="1">Membrane</location>
        <topology evidence="1">Multi-pass membrane protein</topology>
    </subcellularLocation>
</comment>
<dbReference type="InterPro" id="IPR004254">
    <property type="entry name" value="AdipoR/HlyIII-related"/>
</dbReference>
<evidence type="ECO:0000256" key="7">
    <source>
        <dbReference type="SAM" id="Phobius"/>
    </source>
</evidence>
<keyword evidence="9" id="KW-1185">Reference proteome</keyword>
<accession>A0A2I0ABD8</accession>
<sequence>MGRGGDAPTARRRNRFGGRSVSPEAEVKDGSASAGLRHPWWRRPRRKLRLLRYDDLPEYLKDNEFILSHYRSEWPILESLLSAFSWHNETLNVWTHLGGFFVFLALAMAGSMDAIDQELRDSVGSSLWSFVMRSIRASCATNSTVNLFTDDADVFLSPTGLSTAATGDVVPRWPMLIFLSGSMACFACSSVSHLLACHSLRLNLFFWRLDYSGISLMIVSSFFPPIYYAFLCHPLPRLLYLSAIAALGSLATLTLLAPAFSSARFRPFRAALFLAMGFSGIVPAAHALYLHWDHRTAHLALLLELAMAAAYAAGAAIYVSRVPERWWPGAFDIAGQSHQIFHVLVLLGALTHYAAVTLLLNWRAAGGAACSGQ</sequence>
<evidence type="ECO:0000256" key="3">
    <source>
        <dbReference type="ARBA" id="ARBA00022989"/>
    </source>
</evidence>
<evidence type="ECO:0000256" key="5">
    <source>
        <dbReference type="PIRSR" id="PIRSR604254-1"/>
    </source>
</evidence>
<dbReference type="EMBL" id="KZ452001">
    <property type="protein sequence ID" value="PKA52867.1"/>
    <property type="molecule type" value="Genomic_DNA"/>
</dbReference>
<gene>
    <name evidence="8" type="ORF">AXF42_Ash001848</name>
</gene>
<reference evidence="8 9" key="1">
    <citation type="journal article" date="2017" name="Nature">
        <title>The Apostasia genome and the evolution of orchids.</title>
        <authorList>
            <person name="Zhang G.Q."/>
            <person name="Liu K.W."/>
            <person name="Li Z."/>
            <person name="Lohaus R."/>
            <person name="Hsiao Y.Y."/>
            <person name="Niu S.C."/>
            <person name="Wang J.Y."/>
            <person name="Lin Y.C."/>
            <person name="Xu Q."/>
            <person name="Chen L.J."/>
            <person name="Yoshida K."/>
            <person name="Fujiwara S."/>
            <person name="Wang Z.W."/>
            <person name="Zhang Y.Q."/>
            <person name="Mitsuda N."/>
            <person name="Wang M."/>
            <person name="Liu G.H."/>
            <person name="Pecoraro L."/>
            <person name="Huang H.X."/>
            <person name="Xiao X.J."/>
            <person name="Lin M."/>
            <person name="Wu X.Y."/>
            <person name="Wu W.L."/>
            <person name="Chen Y.Y."/>
            <person name="Chang S.B."/>
            <person name="Sakamoto S."/>
            <person name="Ohme-Takagi M."/>
            <person name="Yagi M."/>
            <person name="Zeng S.J."/>
            <person name="Shen C.Y."/>
            <person name="Yeh C.M."/>
            <person name="Luo Y.B."/>
            <person name="Tsai W.C."/>
            <person name="Van de Peer Y."/>
            <person name="Liu Z.J."/>
        </authorList>
    </citation>
    <scope>NUCLEOTIDE SEQUENCE [LARGE SCALE GENOMIC DNA]</scope>
    <source>
        <strain evidence="9">cv. Shenzhen</strain>
        <tissue evidence="8">Stem</tissue>
    </source>
</reference>
<feature type="transmembrane region" description="Helical" evidence="7">
    <location>
        <begin position="238"/>
        <end position="260"/>
    </location>
</feature>
<evidence type="ECO:0000313" key="9">
    <source>
        <dbReference type="Proteomes" id="UP000236161"/>
    </source>
</evidence>
<keyword evidence="5" id="KW-0479">Metal-binding</keyword>
<dbReference type="OrthoDB" id="529367at2759"/>
<organism evidence="8 9">
    <name type="scientific">Apostasia shenzhenica</name>
    <dbReference type="NCBI Taxonomy" id="1088818"/>
    <lineage>
        <taxon>Eukaryota</taxon>
        <taxon>Viridiplantae</taxon>
        <taxon>Streptophyta</taxon>
        <taxon>Embryophyta</taxon>
        <taxon>Tracheophyta</taxon>
        <taxon>Spermatophyta</taxon>
        <taxon>Magnoliopsida</taxon>
        <taxon>Liliopsida</taxon>
        <taxon>Asparagales</taxon>
        <taxon>Orchidaceae</taxon>
        <taxon>Apostasioideae</taxon>
        <taxon>Apostasia</taxon>
    </lineage>
</organism>
<evidence type="ECO:0000256" key="2">
    <source>
        <dbReference type="ARBA" id="ARBA00022692"/>
    </source>
</evidence>
<dbReference type="Pfam" id="PF03006">
    <property type="entry name" value="HlyIII"/>
    <property type="match status" value="1"/>
</dbReference>
<evidence type="ECO:0000313" key="8">
    <source>
        <dbReference type="EMBL" id="PKA52867.1"/>
    </source>
</evidence>
<feature type="binding site" evidence="5">
    <location>
        <position position="193"/>
    </location>
    <ligand>
        <name>Zn(2+)</name>
        <dbReference type="ChEBI" id="CHEBI:29105"/>
    </ligand>
</feature>